<evidence type="ECO:0000256" key="8">
    <source>
        <dbReference type="RuleBase" id="RU363041"/>
    </source>
</evidence>
<evidence type="ECO:0000256" key="7">
    <source>
        <dbReference type="ARBA" id="ARBA00023136"/>
    </source>
</evidence>
<dbReference type="GO" id="GO:0005886">
    <property type="term" value="C:plasma membrane"/>
    <property type="evidence" value="ECO:0007669"/>
    <property type="project" value="UniProtKB-SubCell"/>
</dbReference>
<feature type="transmembrane region" description="Helical" evidence="8">
    <location>
        <begin position="74"/>
        <end position="93"/>
    </location>
</feature>
<evidence type="ECO:0000256" key="4">
    <source>
        <dbReference type="ARBA" id="ARBA00022475"/>
    </source>
</evidence>
<feature type="transmembrane region" description="Helical" evidence="8">
    <location>
        <begin position="99"/>
        <end position="117"/>
    </location>
</feature>
<evidence type="ECO:0000313" key="10">
    <source>
        <dbReference type="Proteomes" id="UP000051984"/>
    </source>
</evidence>
<comment type="similarity">
    <text evidence="2 8">Belongs to the 4-toluene sulfonate uptake permease (TSUP) (TC 2.A.102) family.</text>
</comment>
<evidence type="ECO:0000256" key="2">
    <source>
        <dbReference type="ARBA" id="ARBA00009142"/>
    </source>
</evidence>
<feature type="transmembrane region" description="Helical" evidence="8">
    <location>
        <begin position="138"/>
        <end position="166"/>
    </location>
</feature>
<accession>A0A0R1EQM0</accession>
<evidence type="ECO:0000256" key="5">
    <source>
        <dbReference type="ARBA" id="ARBA00022692"/>
    </source>
</evidence>
<dbReference type="EMBL" id="AZCT01000017">
    <property type="protein sequence ID" value="KRK11561.1"/>
    <property type="molecule type" value="Genomic_DNA"/>
</dbReference>
<dbReference type="Proteomes" id="UP000051984">
    <property type="component" value="Unassembled WGS sequence"/>
</dbReference>
<evidence type="ECO:0000313" key="9">
    <source>
        <dbReference type="EMBL" id="KRK11561.1"/>
    </source>
</evidence>
<evidence type="ECO:0000256" key="3">
    <source>
        <dbReference type="ARBA" id="ARBA00022448"/>
    </source>
</evidence>
<proteinExistence type="inferred from homology"/>
<dbReference type="RefSeq" id="WP_010493046.1">
    <property type="nucleotide sequence ID" value="NZ_AZCT01000017.1"/>
</dbReference>
<keyword evidence="5 8" id="KW-0812">Transmembrane</keyword>
<evidence type="ECO:0000256" key="1">
    <source>
        <dbReference type="ARBA" id="ARBA00004651"/>
    </source>
</evidence>
<keyword evidence="6 8" id="KW-1133">Transmembrane helix</keyword>
<feature type="transmembrane region" description="Helical" evidence="8">
    <location>
        <begin position="7"/>
        <end position="30"/>
    </location>
</feature>
<keyword evidence="4 8" id="KW-1003">Cell membrane</keyword>
<dbReference type="Pfam" id="PF01925">
    <property type="entry name" value="TauE"/>
    <property type="match status" value="1"/>
</dbReference>
<organism evidence="9 10">
    <name type="scientific">Lacticaseibacillus zeae DSM 20178 = KCTC 3804</name>
    <dbReference type="NCBI Taxonomy" id="1423816"/>
    <lineage>
        <taxon>Bacteria</taxon>
        <taxon>Bacillati</taxon>
        <taxon>Bacillota</taxon>
        <taxon>Bacilli</taxon>
        <taxon>Lactobacillales</taxon>
        <taxon>Lactobacillaceae</taxon>
        <taxon>Lacticaseibacillus</taxon>
    </lineage>
</organism>
<comment type="subcellular location">
    <subcellularLocation>
        <location evidence="1 8">Cell membrane</location>
        <topology evidence="1 8">Multi-pass membrane protein</topology>
    </subcellularLocation>
</comment>
<dbReference type="PANTHER" id="PTHR30269">
    <property type="entry name" value="TRANSMEMBRANE PROTEIN YFCA"/>
    <property type="match status" value="1"/>
</dbReference>
<dbReference type="InterPro" id="IPR052017">
    <property type="entry name" value="TSUP"/>
</dbReference>
<dbReference type="eggNOG" id="COG0730">
    <property type="taxonomic scope" value="Bacteria"/>
</dbReference>
<keyword evidence="3" id="KW-0813">Transport</keyword>
<name>A0A0R1EQM0_LACZE</name>
<feature type="transmembrane region" description="Helical" evidence="8">
    <location>
        <begin position="227"/>
        <end position="248"/>
    </location>
</feature>
<dbReference type="AlphaFoldDB" id="A0A0R1EQM0"/>
<comment type="caution">
    <text evidence="9">The sequence shown here is derived from an EMBL/GenBank/DDBJ whole genome shotgun (WGS) entry which is preliminary data.</text>
</comment>
<dbReference type="PANTHER" id="PTHR30269:SF0">
    <property type="entry name" value="MEMBRANE TRANSPORTER PROTEIN YFCA-RELATED"/>
    <property type="match status" value="1"/>
</dbReference>
<feature type="transmembrane region" description="Helical" evidence="8">
    <location>
        <begin position="42"/>
        <end position="62"/>
    </location>
</feature>
<keyword evidence="7 8" id="KW-0472">Membrane</keyword>
<dbReference type="InterPro" id="IPR002781">
    <property type="entry name" value="TM_pro_TauE-like"/>
</dbReference>
<reference evidence="9 10" key="1">
    <citation type="journal article" date="2015" name="Genome Announc.">
        <title>Expanding the biotechnology potential of lactobacilli through comparative genomics of 213 strains and associated genera.</title>
        <authorList>
            <person name="Sun Z."/>
            <person name="Harris H.M."/>
            <person name="McCann A."/>
            <person name="Guo C."/>
            <person name="Argimon S."/>
            <person name="Zhang W."/>
            <person name="Yang X."/>
            <person name="Jeffery I.B."/>
            <person name="Cooney J.C."/>
            <person name="Kagawa T.F."/>
            <person name="Liu W."/>
            <person name="Song Y."/>
            <person name="Salvetti E."/>
            <person name="Wrobel A."/>
            <person name="Rasinkangas P."/>
            <person name="Parkhill J."/>
            <person name="Rea M.C."/>
            <person name="O'Sullivan O."/>
            <person name="Ritari J."/>
            <person name="Douillard F.P."/>
            <person name="Paul Ross R."/>
            <person name="Yang R."/>
            <person name="Briner A.E."/>
            <person name="Felis G.E."/>
            <person name="de Vos W.M."/>
            <person name="Barrangou R."/>
            <person name="Klaenhammer T.R."/>
            <person name="Caufield P.W."/>
            <person name="Cui Y."/>
            <person name="Zhang H."/>
            <person name="O'Toole P.W."/>
        </authorList>
    </citation>
    <scope>NUCLEOTIDE SEQUENCE [LARGE SCALE GENOMIC DNA]</scope>
    <source>
        <strain evidence="9 10">DSM 20178</strain>
    </source>
</reference>
<evidence type="ECO:0000256" key="6">
    <source>
        <dbReference type="ARBA" id="ARBA00022989"/>
    </source>
</evidence>
<gene>
    <name evidence="9" type="ORF">FD51_GL001135</name>
</gene>
<dbReference type="PATRIC" id="fig|1423816.3.peg.1175"/>
<feature type="transmembrane region" description="Helical" evidence="8">
    <location>
        <begin position="186"/>
        <end position="215"/>
    </location>
</feature>
<sequence length="249" mass="26476">MTLETILYLLGMSLIAGILNGTVGMAALTLYPMLLSVGIPPITANATNTIGLLFSGSSSVLSSRRELKGHWHQALLITLLNALGGVLGALILIHSSNASFKRVVPFIIFLAGVMILTPKKDPDQATHRKLAQGFGYALIMLVGLYIGYFGAGAGLLMIAVLSRIVAGPYATYNAMRNLASLVNNTVTSIMFIFSMPIAWWVLIPVCIGLFAGGFLGPIIVRLIPSHVIKTAVGIFAIGLAVVLFYQAYL</sequence>
<protein>
    <recommendedName>
        <fullName evidence="8">Probable membrane transporter protein</fullName>
    </recommendedName>
</protein>